<dbReference type="AlphaFoldDB" id="A0A843XDY5"/>
<sequence length="59" mass="6512">MAKVEGLRGKETTKPIFVKKGAASTAGIFRNNNNNNNKRPNAGETEDELYTQEDGNDQE</sequence>
<evidence type="ECO:0000313" key="2">
    <source>
        <dbReference type="EMBL" id="MQM17493.1"/>
    </source>
</evidence>
<comment type="caution">
    <text evidence="2">The sequence shown here is derived from an EMBL/GenBank/DDBJ whole genome shotgun (WGS) entry which is preliminary data.</text>
</comment>
<proteinExistence type="predicted"/>
<evidence type="ECO:0000256" key="1">
    <source>
        <dbReference type="SAM" id="MobiDB-lite"/>
    </source>
</evidence>
<keyword evidence="3" id="KW-1185">Reference proteome</keyword>
<evidence type="ECO:0000313" key="3">
    <source>
        <dbReference type="Proteomes" id="UP000652761"/>
    </source>
</evidence>
<accession>A0A843XDY5</accession>
<protein>
    <submittedName>
        <fullName evidence="2">Uncharacterized protein</fullName>
    </submittedName>
</protein>
<organism evidence="2 3">
    <name type="scientific">Colocasia esculenta</name>
    <name type="common">Wild taro</name>
    <name type="synonym">Arum esculentum</name>
    <dbReference type="NCBI Taxonomy" id="4460"/>
    <lineage>
        <taxon>Eukaryota</taxon>
        <taxon>Viridiplantae</taxon>
        <taxon>Streptophyta</taxon>
        <taxon>Embryophyta</taxon>
        <taxon>Tracheophyta</taxon>
        <taxon>Spermatophyta</taxon>
        <taxon>Magnoliopsida</taxon>
        <taxon>Liliopsida</taxon>
        <taxon>Araceae</taxon>
        <taxon>Aroideae</taxon>
        <taxon>Colocasieae</taxon>
        <taxon>Colocasia</taxon>
    </lineage>
</organism>
<dbReference type="Proteomes" id="UP000652761">
    <property type="component" value="Unassembled WGS sequence"/>
</dbReference>
<reference evidence="2" key="1">
    <citation type="submission" date="2017-07" db="EMBL/GenBank/DDBJ databases">
        <title>Taro Niue Genome Assembly and Annotation.</title>
        <authorList>
            <person name="Atibalentja N."/>
            <person name="Keating K."/>
            <person name="Fields C.J."/>
        </authorList>
    </citation>
    <scope>NUCLEOTIDE SEQUENCE</scope>
    <source>
        <strain evidence="2">Niue_2</strain>
        <tissue evidence="2">Leaf</tissue>
    </source>
</reference>
<name>A0A843XDY5_COLES</name>
<gene>
    <name evidence="2" type="ORF">Taro_050465</name>
</gene>
<feature type="compositionally biased region" description="Acidic residues" evidence="1">
    <location>
        <begin position="44"/>
        <end position="59"/>
    </location>
</feature>
<feature type="region of interest" description="Disordered" evidence="1">
    <location>
        <begin position="1"/>
        <end position="59"/>
    </location>
</feature>
<feature type="compositionally biased region" description="Basic and acidic residues" evidence="1">
    <location>
        <begin position="1"/>
        <end position="13"/>
    </location>
</feature>
<dbReference type="EMBL" id="NMUH01007582">
    <property type="protein sequence ID" value="MQM17493.1"/>
    <property type="molecule type" value="Genomic_DNA"/>
</dbReference>